<dbReference type="EMBL" id="SEOQ01000013">
    <property type="protein sequence ID" value="TFY72511.1"/>
    <property type="molecule type" value="Genomic_DNA"/>
</dbReference>
<accession>A0A4Y9ZFD0</accession>
<proteinExistence type="predicted"/>
<organism evidence="2 3">
    <name type="scientific">Dentipellis fragilis</name>
    <dbReference type="NCBI Taxonomy" id="205917"/>
    <lineage>
        <taxon>Eukaryota</taxon>
        <taxon>Fungi</taxon>
        <taxon>Dikarya</taxon>
        <taxon>Basidiomycota</taxon>
        <taxon>Agaricomycotina</taxon>
        <taxon>Agaricomycetes</taxon>
        <taxon>Russulales</taxon>
        <taxon>Hericiaceae</taxon>
        <taxon>Dentipellis</taxon>
    </lineage>
</organism>
<protein>
    <submittedName>
        <fullName evidence="2">Uncharacterized protein</fullName>
    </submittedName>
</protein>
<keyword evidence="3" id="KW-1185">Reference proteome</keyword>
<evidence type="ECO:0000256" key="1">
    <source>
        <dbReference type="SAM" id="MobiDB-lite"/>
    </source>
</evidence>
<evidence type="ECO:0000313" key="2">
    <source>
        <dbReference type="EMBL" id="TFY72511.1"/>
    </source>
</evidence>
<dbReference type="Proteomes" id="UP000298327">
    <property type="component" value="Unassembled WGS sequence"/>
</dbReference>
<reference evidence="2 3" key="1">
    <citation type="submission" date="2019-02" db="EMBL/GenBank/DDBJ databases">
        <title>Genome sequencing of the rare red list fungi Dentipellis fragilis.</title>
        <authorList>
            <person name="Buettner E."/>
            <person name="Kellner H."/>
        </authorList>
    </citation>
    <scope>NUCLEOTIDE SEQUENCE [LARGE SCALE GENOMIC DNA]</scope>
    <source>
        <strain evidence="2 3">DSM 105465</strain>
    </source>
</reference>
<evidence type="ECO:0000313" key="3">
    <source>
        <dbReference type="Proteomes" id="UP000298327"/>
    </source>
</evidence>
<dbReference type="AlphaFoldDB" id="A0A4Y9ZFD0"/>
<name>A0A4Y9ZFD0_9AGAM</name>
<gene>
    <name evidence="2" type="ORF">EVG20_g526</name>
</gene>
<sequence>MDPRDTSAGPAGGRHADRQAQGQARPGRRRPSRTWRVSNRTSDHPIAPRSVAAAPAPAAVLAPSRYPAPVPAVANQLRC</sequence>
<feature type="region of interest" description="Disordered" evidence="1">
    <location>
        <begin position="1"/>
        <end position="51"/>
    </location>
</feature>
<comment type="caution">
    <text evidence="2">The sequence shown here is derived from an EMBL/GenBank/DDBJ whole genome shotgun (WGS) entry which is preliminary data.</text>
</comment>